<protein>
    <submittedName>
        <fullName evidence="5">Helix-turn-helix domain-containing protein</fullName>
    </submittedName>
</protein>
<evidence type="ECO:0000313" key="5">
    <source>
        <dbReference type="EMBL" id="MFC6890779.1"/>
    </source>
</evidence>
<dbReference type="PANTHER" id="PTHR34236:SF1">
    <property type="entry name" value="DIMETHYL SULFOXIDE REDUCTASE TRANSCRIPTIONAL ACTIVATOR"/>
    <property type="match status" value="1"/>
</dbReference>
<organism evidence="5 6">
    <name type="scientific">Halorubrum trueperi</name>
    <dbReference type="NCBI Taxonomy" id="2004704"/>
    <lineage>
        <taxon>Archaea</taxon>
        <taxon>Methanobacteriati</taxon>
        <taxon>Methanobacteriota</taxon>
        <taxon>Stenosarchaea group</taxon>
        <taxon>Halobacteria</taxon>
        <taxon>Halobacteriales</taxon>
        <taxon>Haloferacaceae</taxon>
        <taxon>Halorubrum</taxon>
    </lineage>
</organism>
<dbReference type="Proteomes" id="UP001596333">
    <property type="component" value="Unassembled WGS sequence"/>
</dbReference>
<dbReference type="Pfam" id="PF24277">
    <property type="entry name" value="DmsR_N"/>
    <property type="match status" value="1"/>
</dbReference>
<keyword evidence="2" id="KW-0804">Transcription</keyword>
<keyword evidence="6" id="KW-1185">Reference proteome</keyword>
<evidence type="ECO:0000256" key="2">
    <source>
        <dbReference type="ARBA" id="ARBA00023163"/>
    </source>
</evidence>
<evidence type="ECO:0000313" key="6">
    <source>
        <dbReference type="Proteomes" id="UP001596333"/>
    </source>
</evidence>
<dbReference type="PANTHER" id="PTHR34236">
    <property type="entry name" value="DIMETHYL SULFOXIDE REDUCTASE TRANSCRIPTIONAL ACTIVATOR"/>
    <property type="match status" value="1"/>
</dbReference>
<feature type="domain" description="DmsR-like N-terminal" evidence="4">
    <location>
        <begin position="68"/>
        <end position="124"/>
    </location>
</feature>
<name>A0ABD5USQ2_9EURY</name>
<dbReference type="EMBL" id="JBHSXI010000025">
    <property type="protein sequence ID" value="MFC6890779.1"/>
    <property type="molecule type" value="Genomic_DNA"/>
</dbReference>
<accession>A0ABD5USQ2</accession>
<sequence length="202" mass="21711">MAQPVGSGRRLRVDLALDLDPDESGNCPIVAETADASDVSVNAVGHECTVDIRPTGGEGLVSGRGRVSEGCLCRVFQRFDCVPHIRRVEDGTVRATTYVDDRKTVRNVVGGLRESLDRVRVAQLAVVEGSDAAERVTVDLSGLTPKQREGIELAVARGYFDDESVRLGDLAEELDIGKSALSRRLRCAQSKLVTDAFDGDGE</sequence>
<dbReference type="InterPro" id="IPR056433">
    <property type="entry name" value="DmsR-like_N"/>
</dbReference>
<keyword evidence="1" id="KW-0805">Transcription regulation</keyword>
<evidence type="ECO:0000259" key="4">
    <source>
        <dbReference type="Pfam" id="PF24277"/>
    </source>
</evidence>
<gene>
    <name evidence="5" type="ORF">ACFQEY_17465</name>
</gene>
<feature type="domain" description="HTH bat-type" evidence="3">
    <location>
        <begin position="143"/>
        <end position="194"/>
    </location>
</feature>
<proteinExistence type="predicted"/>
<evidence type="ECO:0000259" key="3">
    <source>
        <dbReference type="Pfam" id="PF04967"/>
    </source>
</evidence>
<dbReference type="RefSeq" id="WP_379771143.1">
    <property type="nucleotide sequence ID" value="NZ_JBHSXI010000025.1"/>
</dbReference>
<dbReference type="Pfam" id="PF04967">
    <property type="entry name" value="HTH_10"/>
    <property type="match status" value="1"/>
</dbReference>
<dbReference type="AlphaFoldDB" id="A0ABD5USQ2"/>
<comment type="caution">
    <text evidence="5">The sequence shown here is derived from an EMBL/GenBank/DDBJ whole genome shotgun (WGS) entry which is preliminary data.</text>
</comment>
<dbReference type="InterPro" id="IPR007050">
    <property type="entry name" value="HTH_bacterioopsin"/>
</dbReference>
<evidence type="ECO:0000256" key="1">
    <source>
        <dbReference type="ARBA" id="ARBA00023015"/>
    </source>
</evidence>
<reference evidence="5 6" key="1">
    <citation type="journal article" date="2019" name="Int. J. Syst. Evol. Microbiol.">
        <title>The Global Catalogue of Microorganisms (GCM) 10K type strain sequencing project: providing services to taxonomists for standard genome sequencing and annotation.</title>
        <authorList>
            <consortium name="The Broad Institute Genomics Platform"/>
            <consortium name="The Broad Institute Genome Sequencing Center for Infectious Disease"/>
            <person name="Wu L."/>
            <person name="Ma J."/>
        </authorList>
    </citation>
    <scope>NUCLEOTIDE SEQUENCE [LARGE SCALE GENOMIC DNA]</scope>
    <source>
        <strain evidence="5 6">Y73</strain>
    </source>
</reference>